<name>A0A8D8CPS4_CULPI</name>
<proteinExistence type="predicted"/>
<dbReference type="AlphaFoldDB" id="A0A8D8CPS4"/>
<protein>
    <submittedName>
        <fullName evidence="1">(northern house mosquito) hypothetical protein</fullName>
    </submittedName>
</protein>
<organism evidence="1">
    <name type="scientific">Culex pipiens</name>
    <name type="common">House mosquito</name>
    <dbReference type="NCBI Taxonomy" id="7175"/>
    <lineage>
        <taxon>Eukaryota</taxon>
        <taxon>Metazoa</taxon>
        <taxon>Ecdysozoa</taxon>
        <taxon>Arthropoda</taxon>
        <taxon>Hexapoda</taxon>
        <taxon>Insecta</taxon>
        <taxon>Pterygota</taxon>
        <taxon>Neoptera</taxon>
        <taxon>Endopterygota</taxon>
        <taxon>Diptera</taxon>
        <taxon>Nematocera</taxon>
        <taxon>Culicoidea</taxon>
        <taxon>Culicidae</taxon>
        <taxon>Culicinae</taxon>
        <taxon>Culicini</taxon>
        <taxon>Culex</taxon>
        <taxon>Culex</taxon>
    </lineage>
</organism>
<dbReference type="EMBL" id="HBUE01133291">
    <property type="protein sequence ID" value="CAG6497588.1"/>
    <property type="molecule type" value="Transcribed_RNA"/>
</dbReference>
<accession>A0A8D8CPS4</accession>
<sequence length="100" mass="10545">MFACFRRKSATVSMGSVRTTGSAGTTTPSGRLVLRSCTAAARPVPTGTTLSRTTSVVNSVKTSSVSRFVGCLEKDAGFSVSPSSFRSTFRHRHSLSLSHS</sequence>
<evidence type="ECO:0000313" key="1">
    <source>
        <dbReference type="EMBL" id="CAG6497588.1"/>
    </source>
</evidence>
<reference evidence="1" key="1">
    <citation type="submission" date="2021-05" db="EMBL/GenBank/DDBJ databases">
        <authorList>
            <person name="Alioto T."/>
            <person name="Alioto T."/>
            <person name="Gomez Garrido J."/>
        </authorList>
    </citation>
    <scope>NUCLEOTIDE SEQUENCE</scope>
</reference>